<dbReference type="InterPro" id="IPR036777">
    <property type="entry name" value="Channel_Tsx-like_sf"/>
</dbReference>
<dbReference type="Gene3D" id="2.40.230.20">
    <property type="entry name" value="Nucleoside-specific channel-forming protein, Tsx-like"/>
    <property type="match status" value="1"/>
</dbReference>
<accession>A0A369T4A1</accession>
<dbReference type="GO" id="GO:0009279">
    <property type="term" value="C:cell outer membrane"/>
    <property type="evidence" value="ECO:0007669"/>
    <property type="project" value="InterPro"/>
</dbReference>
<comment type="caution">
    <text evidence="1">The sequence shown here is derived from an EMBL/GenBank/DDBJ whole genome shotgun (WGS) entry which is preliminary data.</text>
</comment>
<dbReference type="AlphaFoldDB" id="A0A369T4A1"/>
<dbReference type="Pfam" id="PF16412">
    <property type="entry name" value="DUF5020"/>
    <property type="match status" value="1"/>
</dbReference>
<name>A0A369T4A1_9PROT</name>
<organism evidence="1 2">
    <name type="scientific">Ferruginivarius sediminum</name>
    <dbReference type="NCBI Taxonomy" id="2661937"/>
    <lineage>
        <taxon>Bacteria</taxon>
        <taxon>Pseudomonadati</taxon>
        <taxon>Pseudomonadota</taxon>
        <taxon>Alphaproteobacteria</taxon>
        <taxon>Rhodospirillales</taxon>
        <taxon>Rhodospirillaceae</taxon>
        <taxon>Ferruginivarius</taxon>
    </lineage>
</organism>
<protein>
    <submittedName>
        <fullName evidence="1">DUF5020 family protein</fullName>
    </submittedName>
</protein>
<gene>
    <name evidence="1" type="ORF">DRB17_19420</name>
</gene>
<dbReference type="EMBL" id="QPMH01000038">
    <property type="protein sequence ID" value="RDD60170.1"/>
    <property type="molecule type" value="Genomic_DNA"/>
</dbReference>
<sequence>MKMVPHDGCFDKQRLGGTIKKEKKSTVPEKNRINIASAFLIFAALYTPASGLAADYSSTGVDVLYGSDYELGSNGEKGTDAVTLTFEHFSTWEYGDNYFFFDAVFESNGDENTRIYGEYYPRISLSKVTDNDLSAGLTDGLGFKDVSLSAGVNAGNDVRVLTYGPSWNFDIPGFTVFQLDTYVYDDVSSSDFDTTYLITPIWSVPFEVQGLKFEFRGFVDFIGERGSGTKPQILAQPQLRLDLGDLVFNSPGQLTLGTEFSWWRNKFGVDGVTDNVWQALVGYRF</sequence>
<keyword evidence="2" id="KW-1185">Reference proteome</keyword>
<evidence type="ECO:0000313" key="1">
    <source>
        <dbReference type="EMBL" id="RDD60170.1"/>
    </source>
</evidence>
<evidence type="ECO:0000313" key="2">
    <source>
        <dbReference type="Proteomes" id="UP000253941"/>
    </source>
</evidence>
<proteinExistence type="predicted"/>
<dbReference type="Proteomes" id="UP000253941">
    <property type="component" value="Unassembled WGS sequence"/>
</dbReference>
<dbReference type="RefSeq" id="WP_114583887.1">
    <property type="nucleotide sequence ID" value="NZ_QPMH01000038.1"/>
</dbReference>
<dbReference type="SUPFAM" id="SSF111364">
    <property type="entry name" value="Tsx-like channel"/>
    <property type="match status" value="1"/>
</dbReference>
<reference evidence="1 2" key="1">
    <citation type="submission" date="2018-07" db="EMBL/GenBank/DDBJ databases">
        <title>Venubactetium sediminum gen. nov., sp. nov., isolated from a marine solar saltern.</title>
        <authorList>
            <person name="Wang S."/>
        </authorList>
    </citation>
    <scope>NUCLEOTIDE SEQUENCE [LARGE SCALE GENOMIC DNA]</scope>
    <source>
        <strain evidence="1 2">WD2A32</strain>
    </source>
</reference>